<evidence type="ECO:0000313" key="2">
    <source>
        <dbReference type="EMBL" id="MFB9465226.1"/>
    </source>
</evidence>
<dbReference type="SUPFAM" id="SSF48498">
    <property type="entry name" value="Tetracyclin repressor-like, C-terminal domain"/>
    <property type="match status" value="1"/>
</dbReference>
<protein>
    <submittedName>
        <fullName evidence="2">Uncharacterized protein</fullName>
    </submittedName>
</protein>
<sequence length="118" mass="12192">MVATTGELAELLGGDVIVRAGFRVSCDRAEGAVPVLRRRLAALLLRLLLEDARRDGSLAPGVVVEDMAATVPRDHGRRADPVPPARRRPGGVPGAGALLVRHPAGAAPRAGPGDSARL</sequence>
<keyword evidence="3" id="KW-1185">Reference proteome</keyword>
<organism evidence="2 3">
    <name type="scientific">Streptomyces cinereospinus</name>
    <dbReference type="NCBI Taxonomy" id="285561"/>
    <lineage>
        <taxon>Bacteria</taxon>
        <taxon>Bacillati</taxon>
        <taxon>Actinomycetota</taxon>
        <taxon>Actinomycetes</taxon>
        <taxon>Kitasatosporales</taxon>
        <taxon>Streptomycetaceae</taxon>
        <taxon>Streptomyces</taxon>
    </lineage>
</organism>
<dbReference type="Proteomes" id="UP001589709">
    <property type="component" value="Unassembled WGS sequence"/>
</dbReference>
<comment type="caution">
    <text evidence="2">The sequence shown here is derived from an EMBL/GenBank/DDBJ whole genome shotgun (WGS) entry which is preliminary data.</text>
</comment>
<dbReference type="InterPro" id="IPR036271">
    <property type="entry name" value="Tet_transcr_reg_TetR-rel_C_sf"/>
</dbReference>
<dbReference type="EMBL" id="JBHMCY010000042">
    <property type="protein sequence ID" value="MFB9465226.1"/>
    <property type="molecule type" value="Genomic_DNA"/>
</dbReference>
<name>A0ABV5N552_9ACTN</name>
<dbReference type="RefSeq" id="WP_381348058.1">
    <property type="nucleotide sequence ID" value="NZ_JBHMCY010000042.1"/>
</dbReference>
<reference evidence="2 3" key="1">
    <citation type="submission" date="2024-09" db="EMBL/GenBank/DDBJ databases">
        <authorList>
            <person name="Sun Q."/>
            <person name="Mori K."/>
        </authorList>
    </citation>
    <scope>NUCLEOTIDE SEQUENCE [LARGE SCALE GENOMIC DNA]</scope>
    <source>
        <strain evidence="2 3">JCM 6917</strain>
    </source>
</reference>
<evidence type="ECO:0000313" key="3">
    <source>
        <dbReference type="Proteomes" id="UP001589709"/>
    </source>
</evidence>
<evidence type="ECO:0000256" key="1">
    <source>
        <dbReference type="SAM" id="MobiDB-lite"/>
    </source>
</evidence>
<gene>
    <name evidence="2" type="ORF">ACFF45_21530</name>
</gene>
<accession>A0ABV5N552</accession>
<proteinExistence type="predicted"/>
<feature type="region of interest" description="Disordered" evidence="1">
    <location>
        <begin position="69"/>
        <end position="118"/>
    </location>
</feature>
<feature type="compositionally biased region" description="Low complexity" evidence="1">
    <location>
        <begin position="95"/>
        <end position="118"/>
    </location>
</feature>